<name>A0AAE0AYW3_9ROSI</name>
<reference evidence="2" key="1">
    <citation type="journal article" date="2023" name="Plant J.">
        <title>Genome sequences and population genomics provide insights into the demographic history, inbreeding, and mutation load of two 'living fossil' tree species of Dipteronia.</title>
        <authorList>
            <person name="Feng Y."/>
            <person name="Comes H.P."/>
            <person name="Chen J."/>
            <person name="Zhu S."/>
            <person name="Lu R."/>
            <person name="Zhang X."/>
            <person name="Li P."/>
            <person name="Qiu J."/>
            <person name="Olsen K.M."/>
            <person name="Qiu Y."/>
        </authorList>
    </citation>
    <scope>NUCLEOTIDE SEQUENCE</scope>
    <source>
        <strain evidence="2">NBL</strain>
    </source>
</reference>
<evidence type="ECO:0000313" key="2">
    <source>
        <dbReference type="EMBL" id="KAK3226415.1"/>
    </source>
</evidence>
<dbReference type="InterPro" id="IPR052343">
    <property type="entry name" value="Retrotransposon-Effector_Assoc"/>
</dbReference>
<gene>
    <name evidence="2" type="ORF">Dsin_006277</name>
</gene>
<sequence length="277" mass="31540">MKCLTSASYSFLINGESRGKVMSSKGLRQGCPLSPYLFLLCAEDLSAMITQVEMEGGRTANRTKPYPRLNNMAKVRGENDTFPLRKYELASGQSINFKKSAITFSPNTSADNIIYIKTLFDIEVVACSPRWLPDRISVSDLIDSPGKWNEPLIKRYFLPQEAELILSIPLSVHQKRDSVLWHFDRKGSFTVKSAYRVAISAIRSYEASCSSGPHPWWKKLWSLPLPNKIKIFCWRVCRNILPTKDLLYRRGIIDSALCMFCAKARKQWTIHYGGAKM</sequence>
<dbReference type="InterPro" id="IPR026960">
    <property type="entry name" value="RVT-Znf"/>
</dbReference>
<dbReference type="EMBL" id="JANJYJ010000002">
    <property type="protein sequence ID" value="KAK3226415.1"/>
    <property type="molecule type" value="Genomic_DNA"/>
</dbReference>
<evidence type="ECO:0000313" key="3">
    <source>
        <dbReference type="Proteomes" id="UP001281410"/>
    </source>
</evidence>
<feature type="domain" description="Reverse transcriptase zinc-binding" evidence="1">
    <location>
        <begin position="189"/>
        <end position="264"/>
    </location>
</feature>
<accession>A0AAE0AYW3</accession>
<dbReference type="Pfam" id="PF13966">
    <property type="entry name" value="zf-RVT"/>
    <property type="match status" value="1"/>
</dbReference>
<evidence type="ECO:0000259" key="1">
    <source>
        <dbReference type="Pfam" id="PF13966"/>
    </source>
</evidence>
<dbReference type="Proteomes" id="UP001281410">
    <property type="component" value="Unassembled WGS sequence"/>
</dbReference>
<keyword evidence="3" id="KW-1185">Reference proteome</keyword>
<organism evidence="2 3">
    <name type="scientific">Dipteronia sinensis</name>
    <dbReference type="NCBI Taxonomy" id="43782"/>
    <lineage>
        <taxon>Eukaryota</taxon>
        <taxon>Viridiplantae</taxon>
        <taxon>Streptophyta</taxon>
        <taxon>Embryophyta</taxon>
        <taxon>Tracheophyta</taxon>
        <taxon>Spermatophyta</taxon>
        <taxon>Magnoliopsida</taxon>
        <taxon>eudicotyledons</taxon>
        <taxon>Gunneridae</taxon>
        <taxon>Pentapetalae</taxon>
        <taxon>rosids</taxon>
        <taxon>malvids</taxon>
        <taxon>Sapindales</taxon>
        <taxon>Sapindaceae</taxon>
        <taxon>Hippocastanoideae</taxon>
        <taxon>Acereae</taxon>
        <taxon>Dipteronia</taxon>
    </lineage>
</organism>
<protein>
    <recommendedName>
        <fullName evidence="1">Reverse transcriptase zinc-binding domain-containing protein</fullName>
    </recommendedName>
</protein>
<dbReference type="PANTHER" id="PTHR46890">
    <property type="entry name" value="NON-LTR RETROLELEMENT REVERSE TRANSCRIPTASE-LIKE PROTEIN-RELATED"/>
    <property type="match status" value="1"/>
</dbReference>
<proteinExistence type="predicted"/>
<comment type="caution">
    <text evidence="2">The sequence shown here is derived from an EMBL/GenBank/DDBJ whole genome shotgun (WGS) entry which is preliminary data.</text>
</comment>
<dbReference type="AlphaFoldDB" id="A0AAE0AYW3"/>
<dbReference type="PANTHER" id="PTHR46890:SF48">
    <property type="entry name" value="RNA-DIRECTED DNA POLYMERASE"/>
    <property type="match status" value="1"/>
</dbReference>